<dbReference type="Proteomes" id="UP000320421">
    <property type="component" value="Chromosome"/>
</dbReference>
<dbReference type="EC" id="1.1.1.18" evidence="3"/>
<dbReference type="GO" id="GO:0050112">
    <property type="term" value="F:inositol 2-dehydrogenase (NAD+) activity"/>
    <property type="evidence" value="ECO:0007669"/>
    <property type="project" value="UniProtKB-EC"/>
</dbReference>
<dbReference type="Gene3D" id="3.30.360.10">
    <property type="entry name" value="Dihydrodipicolinate Reductase, domain 2"/>
    <property type="match status" value="1"/>
</dbReference>
<dbReference type="EMBL" id="CP036266">
    <property type="protein sequence ID" value="QDT24560.1"/>
    <property type="molecule type" value="Genomic_DNA"/>
</dbReference>
<reference evidence="3 4" key="1">
    <citation type="submission" date="2019-02" db="EMBL/GenBank/DDBJ databases">
        <title>Deep-cultivation of Planctomycetes and their phenomic and genomic characterization uncovers novel biology.</title>
        <authorList>
            <person name="Wiegand S."/>
            <person name="Jogler M."/>
            <person name="Boedeker C."/>
            <person name="Pinto D."/>
            <person name="Vollmers J."/>
            <person name="Rivas-Marin E."/>
            <person name="Kohn T."/>
            <person name="Peeters S.H."/>
            <person name="Heuer A."/>
            <person name="Rast P."/>
            <person name="Oberbeckmann S."/>
            <person name="Bunk B."/>
            <person name="Jeske O."/>
            <person name="Meyerdierks A."/>
            <person name="Storesund J.E."/>
            <person name="Kallscheuer N."/>
            <person name="Luecker S."/>
            <person name="Lage O.M."/>
            <person name="Pohl T."/>
            <person name="Merkel B.J."/>
            <person name="Hornburger P."/>
            <person name="Mueller R.-W."/>
            <person name="Bruemmer F."/>
            <person name="Labrenz M."/>
            <person name="Spormann A.M."/>
            <person name="Op den Camp H."/>
            <person name="Overmann J."/>
            <person name="Amann R."/>
            <person name="Jetten M.S.M."/>
            <person name="Mascher T."/>
            <person name="Medema M.H."/>
            <person name="Devos D.P."/>
            <person name="Kaster A.-K."/>
            <person name="Ovreas L."/>
            <person name="Rohde M."/>
            <person name="Galperin M.Y."/>
            <person name="Jogler C."/>
        </authorList>
    </citation>
    <scope>NUCLEOTIDE SEQUENCE [LARGE SCALE GENOMIC DNA]</scope>
    <source>
        <strain evidence="3 4">HG66A1</strain>
    </source>
</reference>
<dbReference type="GO" id="GO:0000166">
    <property type="term" value="F:nucleotide binding"/>
    <property type="evidence" value="ECO:0007669"/>
    <property type="project" value="InterPro"/>
</dbReference>
<keyword evidence="4" id="KW-1185">Reference proteome</keyword>
<dbReference type="PANTHER" id="PTHR43818">
    <property type="entry name" value="BCDNA.GH03377"/>
    <property type="match status" value="1"/>
</dbReference>
<dbReference type="PANTHER" id="PTHR43818:SF5">
    <property type="entry name" value="OXIDOREDUCTASE FAMILY PROTEIN"/>
    <property type="match status" value="1"/>
</dbReference>
<gene>
    <name evidence="3" type="primary">iolG_16</name>
    <name evidence="3" type="ORF">HG66A1_63940</name>
</gene>
<dbReference type="SUPFAM" id="SSF55347">
    <property type="entry name" value="Glyceraldehyde-3-phosphate dehydrogenase-like, C-terminal domain"/>
    <property type="match status" value="1"/>
</dbReference>
<evidence type="ECO:0000259" key="2">
    <source>
        <dbReference type="Pfam" id="PF19051"/>
    </source>
</evidence>
<feature type="domain" description="Gfo/Idh/MocA-like oxidoreductase bacterial type C-terminal" evidence="2">
    <location>
        <begin position="214"/>
        <end position="429"/>
    </location>
</feature>
<dbReference type="Pfam" id="PF19051">
    <property type="entry name" value="GFO_IDH_MocA_C2"/>
    <property type="match status" value="1"/>
</dbReference>
<proteinExistence type="predicted"/>
<evidence type="ECO:0000259" key="1">
    <source>
        <dbReference type="Pfam" id="PF01408"/>
    </source>
</evidence>
<protein>
    <submittedName>
        <fullName evidence="3">Inositol 2-dehydrogenase</fullName>
        <ecNumber evidence="3">1.1.1.18</ecNumber>
    </submittedName>
</protein>
<dbReference type="InterPro" id="IPR043906">
    <property type="entry name" value="Gfo/Idh/MocA_OxRdtase_bact_C"/>
</dbReference>
<dbReference type="Pfam" id="PF01408">
    <property type="entry name" value="GFO_IDH_MocA"/>
    <property type="match status" value="1"/>
</dbReference>
<keyword evidence="3" id="KW-0560">Oxidoreductase</keyword>
<dbReference type="InterPro" id="IPR006311">
    <property type="entry name" value="TAT_signal"/>
</dbReference>
<dbReference type="InterPro" id="IPR000683">
    <property type="entry name" value="Gfo/Idh/MocA-like_OxRdtase_N"/>
</dbReference>
<sequence length="430" mass="47824">MTNSSALNRRDFIKTAAAASTVFSAPLIIPGTALGLNGTVAPSERIILGGIGIRRRGGYVLSHMLEQPDVQFVAIADVRADQRKTVKEMADKANGDQKCETYRDFRELLARDDIDAVLIATGDRWHATASMMAAEAGKDVYSEKPCAISIELARKLQQTIQRTGRVFQAGTQRRNVSNFAHAAHLAQSGQLGKIHTVHASIYQLIDRHDWLPAEPEPDPEVVDWNMWLGPAPWRPYNHAYVDGAWRGHYDFDSGAKLLDWGAHTLDICQWALEADDTMPVTYEPMDVPNDNVIECVYENGVKLVMRRNGWMGLGTCPVRFEGEEGWVETGDSGQTAVSSNRLRASLPSPSAIPGTSPKFHVRDFFNCVKTRSQPAANEDVMARSHIACHAAAIAWKLGRKVQFDPVKEEFVNDDEANRMRSRAMREPWTV</sequence>
<dbReference type="AlphaFoldDB" id="A0A517PYV8"/>
<feature type="domain" description="Gfo/Idh/MocA-like oxidoreductase N-terminal" evidence="1">
    <location>
        <begin position="61"/>
        <end position="170"/>
    </location>
</feature>
<evidence type="ECO:0000313" key="4">
    <source>
        <dbReference type="Proteomes" id="UP000320421"/>
    </source>
</evidence>
<dbReference type="Gene3D" id="3.40.50.720">
    <property type="entry name" value="NAD(P)-binding Rossmann-like Domain"/>
    <property type="match status" value="1"/>
</dbReference>
<evidence type="ECO:0000313" key="3">
    <source>
        <dbReference type="EMBL" id="QDT24560.1"/>
    </source>
</evidence>
<dbReference type="PROSITE" id="PS51318">
    <property type="entry name" value="TAT"/>
    <property type="match status" value="1"/>
</dbReference>
<accession>A0A517PYV8</accession>
<dbReference type="InterPro" id="IPR050463">
    <property type="entry name" value="Gfo/Idh/MocA_oxidrdct_glycsds"/>
</dbReference>
<dbReference type="RefSeq" id="WP_145193342.1">
    <property type="nucleotide sequence ID" value="NZ_CP036266.1"/>
</dbReference>
<dbReference type="SUPFAM" id="SSF51735">
    <property type="entry name" value="NAD(P)-binding Rossmann-fold domains"/>
    <property type="match status" value="1"/>
</dbReference>
<dbReference type="OrthoDB" id="9788246at2"/>
<organism evidence="3 4">
    <name type="scientific">Gimesia chilikensis</name>
    <dbReference type="NCBI Taxonomy" id="2605989"/>
    <lineage>
        <taxon>Bacteria</taxon>
        <taxon>Pseudomonadati</taxon>
        <taxon>Planctomycetota</taxon>
        <taxon>Planctomycetia</taxon>
        <taxon>Planctomycetales</taxon>
        <taxon>Planctomycetaceae</taxon>
        <taxon>Gimesia</taxon>
    </lineage>
</organism>
<name>A0A517PYV8_9PLAN</name>
<dbReference type="InterPro" id="IPR036291">
    <property type="entry name" value="NAD(P)-bd_dom_sf"/>
</dbReference>